<sequence>MKMRVIVTLKPGVLDPQGEAVRHALGSLGFDGVNQVRQGKMIELDLAETDPTRATEQARAMCERLLANTVIESYALEPLEG</sequence>
<dbReference type="Pfam" id="PF02700">
    <property type="entry name" value="PurS"/>
    <property type="match status" value="1"/>
</dbReference>
<dbReference type="InterPro" id="IPR003850">
    <property type="entry name" value="PurS"/>
</dbReference>
<reference evidence="7 10" key="2">
    <citation type="submission" date="2016-01" db="EMBL/GenBank/DDBJ databases">
        <authorList>
            <person name="Varghese N."/>
        </authorList>
    </citation>
    <scope>NUCLEOTIDE SEQUENCE [LARGE SCALE GENOMIC DNA]</scope>
    <source>
        <strain evidence="7 10">HL-91</strain>
    </source>
</reference>
<evidence type="ECO:0000256" key="3">
    <source>
        <dbReference type="ARBA" id="ARBA00022741"/>
    </source>
</evidence>
<accession>A0A0P7WAA9</accession>
<dbReference type="PATRIC" id="fig|1666912.4.peg.2543"/>
<keyword evidence="10" id="KW-1185">Reference proteome</keyword>
<dbReference type="EMBL" id="FBYC01000004">
    <property type="protein sequence ID" value="CUX83075.1"/>
    <property type="molecule type" value="Genomic_DNA"/>
</dbReference>
<comment type="pathway">
    <text evidence="6">Purine metabolism; IMP biosynthesis via de novo pathway; 5-amino-1-(5-phospho-D-ribosyl)imidazole from N(2)-formyl-N(1)-(5-phospho-D-ribosyl)glycinamide: step 1/2.</text>
</comment>
<dbReference type="Proteomes" id="UP000182045">
    <property type="component" value="Unassembled WGS sequence"/>
</dbReference>
<evidence type="ECO:0000256" key="6">
    <source>
        <dbReference type="HAMAP-Rule" id="MF_01926"/>
    </source>
</evidence>
<comment type="catalytic activity">
    <reaction evidence="6">
        <text>N(2)-formyl-N(1)-(5-phospho-beta-D-ribosyl)glycinamide + L-glutamine + ATP + H2O = 2-formamido-N(1)-(5-O-phospho-beta-D-ribosyl)acetamidine + L-glutamate + ADP + phosphate + H(+)</text>
        <dbReference type="Rhea" id="RHEA:17129"/>
        <dbReference type="ChEBI" id="CHEBI:15377"/>
        <dbReference type="ChEBI" id="CHEBI:15378"/>
        <dbReference type="ChEBI" id="CHEBI:29985"/>
        <dbReference type="ChEBI" id="CHEBI:30616"/>
        <dbReference type="ChEBI" id="CHEBI:43474"/>
        <dbReference type="ChEBI" id="CHEBI:58359"/>
        <dbReference type="ChEBI" id="CHEBI:147286"/>
        <dbReference type="ChEBI" id="CHEBI:147287"/>
        <dbReference type="ChEBI" id="CHEBI:456216"/>
        <dbReference type="EC" id="6.3.5.3"/>
    </reaction>
</comment>
<dbReference type="EC" id="6.3.5.3" evidence="6"/>
<comment type="caution">
    <text evidence="8">The sequence shown here is derived from an EMBL/GenBank/DDBJ whole genome shotgun (WGS) entry which is preliminary data.</text>
</comment>
<dbReference type="SUPFAM" id="SSF82697">
    <property type="entry name" value="PurS-like"/>
    <property type="match status" value="1"/>
</dbReference>
<keyword evidence="4 6" id="KW-0658">Purine biosynthesis</keyword>
<dbReference type="AlphaFoldDB" id="A0A0P7WAA9"/>
<evidence type="ECO:0000256" key="4">
    <source>
        <dbReference type="ARBA" id="ARBA00022755"/>
    </source>
</evidence>
<keyword evidence="2 6" id="KW-0436">Ligase</keyword>
<comment type="similarity">
    <text evidence="6">Belongs to the PurS family.</text>
</comment>
<dbReference type="RefSeq" id="WP_072246829.1">
    <property type="nucleotide sequence ID" value="NZ_FBYC01000004.1"/>
</dbReference>
<dbReference type="HAMAP" id="MF_01926">
    <property type="entry name" value="PurS"/>
    <property type="match status" value="1"/>
</dbReference>
<dbReference type="PANTHER" id="PTHR34696:SF1">
    <property type="entry name" value="PHOSPHORIBOSYLFORMYLGLYCINAMIDINE SYNTHASE SUBUNIT PURS"/>
    <property type="match status" value="1"/>
</dbReference>
<name>A0A0P7WAA9_9RHOB</name>
<dbReference type="GO" id="GO:0006189">
    <property type="term" value="P:'de novo' IMP biosynthetic process"/>
    <property type="evidence" value="ECO:0007669"/>
    <property type="project" value="UniProtKB-UniRule"/>
</dbReference>
<proteinExistence type="inferred from homology"/>
<reference evidence="8 9" key="1">
    <citation type="submission" date="2015-09" db="EMBL/GenBank/DDBJ databases">
        <title>Identification and resolution of microdiversity through metagenomic sequencing of parallel consortia.</title>
        <authorList>
            <person name="Nelson W.C."/>
            <person name="Romine M.F."/>
            <person name="Lindemann S.R."/>
        </authorList>
    </citation>
    <scope>NUCLEOTIDE SEQUENCE [LARGE SCALE GENOMIC DNA]</scope>
    <source>
        <strain evidence="8">HL-91</strain>
    </source>
</reference>
<evidence type="ECO:0000313" key="7">
    <source>
        <dbReference type="EMBL" id="CUX83075.1"/>
    </source>
</evidence>
<dbReference type="PANTHER" id="PTHR34696">
    <property type="entry name" value="PHOSPHORIBOSYLFORMYLGLYCINAMIDINE SYNTHASE SUBUNIT PURS"/>
    <property type="match status" value="1"/>
</dbReference>
<dbReference type="GO" id="GO:0004642">
    <property type="term" value="F:phosphoribosylformylglycinamidine synthase activity"/>
    <property type="evidence" value="ECO:0007669"/>
    <property type="project" value="UniProtKB-UniRule"/>
</dbReference>
<keyword evidence="5 6" id="KW-0067">ATP-binding</keyword>
<comment type="subunit">
    <text evidence="6">Part of the FGAM synthase complex composed of 1 PurL, 1 PurQ and 2 PurS subunits.</text>
</comment>
<dbReference type="InterPro" id="IPR036604">
    <property type="entry name" value="PurS-like_sf"/>
</dbReference>
<protein>
    <recommendedName>
        <fullName evidence="6">Phosphoribosylformylglycinamidine synthase subunit PurS</fullName>
        <shortName evidence="6">FGAM synthase</shortName>
        <ecNumber evidence="6">6.3.5.3</ecNumber>
    </recommendedName>
    <alternativeName>
        <fullName evidence="6">Formylglycinamide ribonucleotide amidotransferase subunit III</fullName>
        <shortName evidence="6">FGAR amidotransferase III</shortName>
        <shortName evidence="6">FGAR-AT III</shortName>
    </alternativeName>
    <alternativeName>
        <fullName evidence="6">Phosphoribosylformylglycinamidine synthase subunit III</fullName>
    </alternativeName>
</protein>
<dbReference type="STRING" id="1666912.Ga0058931_2760"/>
<dbReference type="Gene3D" id="3.30.1280.10">
    <property type="entry name" value="Phosphoribosylformylglycinamidine synthase subunit PurS"/>
    <property type="match status" value="1"/>
</dbReference>
<organism evidence="8 9">
    <name type="scientific">Roseibaca calidilacus</name>
    <dbReference type="NCBI Taxonomy" id="1666912"/>
    <lineage>
        <taxon>Bacteria</taxon>
        <taxon>Pseudomonadati</taxon>
        <taxon>Pseudomonadota</taxon>
        <taxon>Alphaproteobacteria</taxon>
        <taxon>Rhodobacterales</taxon>
        <taxon>Paracoccaceae</taxon>
        <taxon>Roseinatronobacter</taxon>
    </lineage>
</organism>
<comment type="subcellular location">
    <subcellularLocation>
        <location evidence="6">Cytoplasm</location>
    </subcellularLocation>
</comment>
<dbReference type="GO" id="GO:0005524">
    <property type="term" value="F:ATP binding"/>
    <property type="evidence" value="ECO:0007669"/>
    <property type="project" value="UniProtKB-UniRule"/>
</dbReference>
<dbReference type="GO" id="GO:0005737">
    <property type="term" value="C:cytoplasm"/>
    <property type="evidence" value="ECO:0007669"/>
    <property type="project" value="UniProtKB-SubCell"/>
</dbReference>
<dbReference type="EMBL" id="LJSG01000005">
    <property type="protein sequence ID" value="KPP94464.1"/>
    <property type="molecule type" value="Genomic_DNA"/>
</dbReference>
<dbReference type="UniPathway" id="UPA00074">
    <property type="reaction ID" value="UER00128"/>
</dbReference>
<dbReference type="OrthoDB" id="9799101at2"/>
<gene>
    <name evidence="6 8" type="primary">purS</name>
    <name evidence="7" type="ORF">Ga0058931_2760</name>
    <name evidence="8" type="ORF">HLUCCA05_11635</name>
</gene>
<dbReference type="NCBIfam" id="TIGR00302">
    <property type="entry name" value="phosphoribosylformylglycinamidine synthase subunit PurS"/>
    <property type="match status" value="1"/>
</dbReference>
<evidence type="ECO:0000256" key="5">
    <source>
        <dbReference type="ARBA" id="ARBA00022840"/>
    </source>
</evidence>
<dbReference type="NCBIfam" id="NF004630">
    <property type="entry name" value="PRK05974.1"/>
    <property type="match status" value="1"/>
</dbReference>
<evidence type="ECO:0000313" key="8">
    <source>
        <dbReference type="EMBL" id="KPP94464.1"/>
    </source>
</evidence>
<keyword evidence="1 6" id="KW-0963">Cytoplasm</keyword>
<evidence type="ECO:0000256" key="1">
    <source>
        <dbReference type="ARBA" id="ARBA00022490"/>
    </source>
</evidence>
<evidence type="ECO:0000313" key="10">
    <source>
        <dbReference type="Proteomes" id="UP000182045"/>
    </source>
</evidence>
<evidence type="ECO:0000313" key="9">
    <source>
        <dbReference type="Proteomes" id="UP000050413"/>
    </source>
</evidence>
<dbReference type="Proteomes" id="UP000050413">
    <property type="component" value="Unassembled WGS sequence"/>
</dbReference>
<evidence type="ECO:0000256" key="2">
    <source>
        <dbReference type="ARBA" id="ARBA00022598"/>
    </source>
</evidence>
<keyword evidence="3 6" id="KW-0547">Nucleotide-binding</keyword>
<comment type="function">
    <text evidence="6">Part of the phosphoribosylformylglycinamidine synthase complex involved in the purines biosynthetic pathway. Catalyzes the ATP-dependent conversion of formylglycinamide ribonucleotide (FGAR) and glutamine to yield formylglycinamidine ribonucleotide (FGAM) and glutamate. The FGAM synthase complex is composed of three subunits. PurQ produces an ammonia molecule by converting glutamine to glutamate. PurL transfers the ammonia molecule to FGAR to form FGAM in an ATP-dependent manner. PurS interacts with PurQ and PurL and is thought to assist in the transfer of the ammonia molecule from PurQ to PurL.</text>
</comment>